<dbReference type="PANTHER" id="PTHR46836:SF8">
    <property type="entry name" value="AFADIN"/>
    <property type="match status" value="1"/>
</dbReference>
<dbReference type="Proteomes" id="UP000236161">
    <property type="component" value="Unassembled WGS sequence"/>
</dbReference>
<dbReference type="Pfam" id="PF14383">
    <property type="entry name" value="VARLMGL"/>
    <property type="match status" value="1"/>
</dbReference>
<evidence type="ECO:0000259" key="3">
    <source>
        <dbReference type="Pfam" id="PF14383"/>
    </source>
</evidence>
<dbReference type="InterPro" id="IPR032795">
    <property type="entry name" value="DUF3741-assoc"/>
</dbReference>
<dbReference type="InterPro" id="IPR025486">
    <property type="entry name" value="DUF4378"/>
</dbReference>
<feature type="compositionally biased region" description="Polar residues" evidence="1">
    <location>
        <begin position="374"/>
        <end position="385"/>
    </location>
</feature>
<gene>
    <name evidence="4" type="ORF">AXF42_Ash008706</name>
</gene>
<evidence type="ECO:0000313" key="5">
    <source>
        <dbReference type="Proteomes" id="UP000236161"/>
    </source>
</evidence>
<dbReference type="EMBL" id="KZ451923">
    <property type="protein sequence ID" value="PKA61874.1"/>
    <property type="molecule type" value="Genomic_DNA"/>
</dbReference>
<protein>
    <recommendedName>
        <fullName evidence="6">DUF4378 domain-containing protein</fullName>
    </recommendedName>
</protein>
<sequence>MQRSRSREKPRLASDLRLSAGCDPLFPLSNDRDRDEEYSHSLRQVKLSRKEFNCKYERDPPTGTNSINLKFSSTKKASGIARRVQIAENMSTEKQTKGSSPGVIARLMGLDTLPSPGTLKLQEAKRCSKQDSSKERRESFTASEDCLLPCGTDKLQNFKDVFEVMEAPKDEMCENHKRIQTSLKHSEMDSSIARCGFIDKKYPSTYKPSSLLSEHLHNPTLSPTAPFAVHASHSTSTKSSSSTGCESSRSERYVESSTHLQRTDSESFKKTASMHGSHPFNERSCYLPERLSYPAYKAKVERGGRSSEIVILKPGLGKAYKAERTISSAKYCQFGNIDHREFPMGESLEQYWDETVRKKLCDTADSIGYRVKGSKQSRNNSTNGRKVSLAKSDSHATDGGLGTNSSNAKGLNSQFSSLNPDNWYEYGQSSEIESSVDRVANRQLPEQWKLTQQFQEINLSSRASNSLGEILALSDKEKFRKNVDLSNAKKASPSGVRSKDGWKDGFSMSFPSFKSLPSSSLAYEICRSNSKNWLCSTMVRNSHVIRQTKSPIGRCHRDKGMLHLDLEENETPDRVIHVTLEEQKNKQDAGDVAGRQHVEGFEKFSEFMKSEENGEHLESDPNVLLLKETSLGHDAEAHLPSQCIKSPSACSQRSKEADQPSPVSVLELPSVEKSKAGCLEKISSTLQDLRMQLHFLKLESTVNSAEEIDAFICSDEDEDSYHLRDILNARKDEDDRDYSYLLDMLIYSGIPNSKKDWLFTECNSIGLPVGLFVFENLEKKYKLVEAWSRSERKLLFDLINSTLADIIKSSRNMRPWLRLGVSWLPKMVNEDLIEEIWQKVAKRKKKMNNNSEENFIDPCSLDLGDDRDLVGIKLQNMLIDDLTNEMVILLSL</sequence>
<evidence type="ECO:0008006" key="6">
    <source>
        <dbReference type="Google" id="ProtNLM"/>
    </source>
</evidence>
<dbReference type="PANTHER" id="PTHR46836">
    <property type="entry name" value="AFADIN"/>
    <property type="match status" value="1"/>
</dbReference>
<dbReference type="OrthoDB" id="1925259at2759"/>
<feature type="domain" description="DUF3741" evidence="3">
    <location>
        <begin position="100"/>
        <end position="115"/>
    </location>
</feature>
<accession>A0A2I0B275</accession>
<feature type="domain" description="DUF4378" evidence="2">
    <location>
        <begin position="737"/>
        <end position="885"/>
    </location>
</feature>
<evidence type="ECO:0000259" key="2">
    <source>
        <dbReference type="Pfam" id="PF14309"/>
    </source>
</evidence>
<feature type="compositionally biased region" description="Polar residues" evidence="1">
    <location>
        <begin position="403"/>
        <end position="413"/>
    </location>
</feature>
<dbReference type="AlphaFoldDB" id="A0A2I0B275"/>
<reference evidence="4 5" key="1">
    <citation type="journal article" date="2017" name="Nature">
        <title>The Apostasia genome and the evolution of orchids.</title>
        <authorList>
            <person name="Zhang G.Q."/>
            <person name="Liu K.W."/>
            <person name="Li Z."/>
            <person name="Lohaus R."/>
            <person name="Hsiao Y.Y."/>
            <person name="Niu S.C."/>
            <person name="Wang J.Y."/>
            <person name="Lin Y.C."/>
            <person name="Xu Q."/>
            <person name="Chen L.J."/>
            <person name="Yoshida K."/>
            <person name="Fujiwara S."/>
            <person name="Wang Z.W."/>
            <person name="Zhang Y.Q."/>
            <person name="Mitsuda N."/>
            <person name="Wang M."/>
            <person name="Liu G.H."/>
            <person name="Pecoraro L."/>
            <person name="Huang H.X."/>
            <person name="Xiao X.J."/>
            <person name="Lin M."/>
            <person name="Wu X.Y."/>
            <person name="Wu W.L."/>
            <person name="Chen Y.Y."/>
            <person name="Chang S.B."/>
            <person name="Sakamoto S."/>
            <person name="Ohme-Takagi M."/>
            <person name="Yagi M."/>
            <person name="Zeng S.J."/>
            <person name="Shen C.Y."/>
            <person name="Yeh C.M."/>
            <person name="Luo Y.B."/>
            <person name="Tsai W.C."/>
            <person name="Van de Peer Y."/>
            <person name="Liu Z.J."/>
        </authorList>
    </citation>
    <scope>NUCLEOTIDE SEQUENCE [LARGE SCALE GENOMIC DNA]</scope>
    <source>
        <strain evidence="5">cv. Shenzhen</strain>
        <tissue evidence="4">Stem</tissue>
    </source>
</reference>
<name>A0A2I0B275_9ASPA</name>
<feature type="compositionally biased region" description="Low complexity" evidence="1">
    <location>
        <begin position="232"/>
        <end position="247"/>
    </location>
</feature>
<evidence type="ECO:0000256" key="1">
    <source>
        <dbReference type="SAM" id="MobiDB-lite"/>
    </source>
</evidence>
<dbReference type="Pfam" id="PF14309">
    <property type="entry name" value="DUF4378"/>
    <property type="match status" value="1"/>
</dbReference>
<proteinExistence type="predicted"/>
<organism evidence="4 5">
    <name type="scientific">Apostasia shenzhenica</name>
    <dbReference type="NCBI Taxonomy" id="1088818"/>
    <lineage>
        <taxon>Eukaryota</taxon>
        <taxon>Viridiplantae</taxon>
        <taxon>Streptophyta</taxon>
        <taxon>Embryophyta</taxon>
        <taxon>Tracheophyta</taxon>
        <taxon>Spermatophyta</taxon>
        <taxon>Magnoliopsida</taxon>
        <taxon>Liliopsida</taxon>
        <taxon>Asparagales</taxon>
        <taxon>Orchidaceae</taxon>
        <taxon>Apostasioideae</taxon>
        <taxon>Apostasia</taxon>
    </lineage>
</organism>
<keyword evidence="5" id="KW-1185">Reference proteome</keyword>
<evidence type="ECO:0000313" key="4">
    <source>
        <dbReference type="EMBL" id="PKA61874.1"/>
    </source>
</evidence>
<feature type="region of interest" description="Disordered" evidence="1">
    <location>
        <begin position="371"/>
        <end position="413"/>
    </location>
</feature>
<feature type="region of interest" description="Disordered" evidence="1">
    <location>
        <begin position="223"/>
        <end position="279"/>
    </location>
</feature>
<dbReference type="STRING" id="1088818.A0A2I0B275"/>